<dbReference type="HOGENOM" id="CLU_119887_1_0_4"/>
<accession>E1T7L8</accession>
<evidence type="ECO:0000313" key="2">
    <source>
        <dbReference type="EMBL" id="ADN58731.1"/>
    </source>
</evidence>
<name>E1T7L8_BURSG</name>
<dbReference type="STRING" id="640512.BC1003_2778"/>
<feature type="domain" description="Glycine-zipper-containing OmpA-like membrane" evidence="1">
    <location>
        <begin position="96"/>
        <end position="139"/>
    </location>
</feature>
<sequence length="210" mass="21160">MLWADWHNVCLPSPAIRTIMISSSKTVRIGLPLGAVALALLGGCAVVPPSGPSVVAMPRSGEPLSQFQQDDYACRDYAFRSSDPAGASQSATTNSVNSAAVGTLGGAAVGALIGAAAGNAGAGAAIGAGSGLLIGGAAGANGAQYSANSLQARYDAAYAQCMTSKGNTISQPQVPVYVPQPVYAPPPVYVAPPPRYYGPPPVIYAPYPYY</sequence>
<dbReference type="eggNOG" id="ENOG5032S0D">
    <property type="taxonomic scope" value="Bacteria"/>
</dbReference>
<organism evidence="2">
    <name type="scientific">Burkholderia sp. (strain CCGE1003)</name>
    <dbReference type="NCBI Taxonomy" id="640512"/>
    <lineage>
        <taxon>Bacteria</taxon>
        <taxon>Pseudomonadati</taxon>
        <taxon>Pseudomonadota</taxon>
        <taxon>Betaproteobacteria</taxon>
        <taxon>Burkholderiales</taxon>
        <taxon>Burkholderiaceae</taxon>
        <taxon>Burkholderia</taxon>
    </lineage>
</organism>
<dbReference type="Pfam" id="PF13436">
    <property type="entry name" value="Gly-zipper_OmpA"/>
    <property type="match status" value="1"/>
</dbReference>
<gene>
    <name evidence="2" type="ordered locus">BC1003_2778</name>
</gene>
<dbReference type="InterPro" id="IPR025693">
    <property type="entry name" value="Gly-zipper_OmpA-like_dom"/>
</dbReference>
<protein>
    <recommendedName>
        <fullName evidence="1">Glycine-zipper-containing OmpA-like membrane domain-containing protein</fullName>
    </recommendedName>
</protein>
<dbReference type="KEGG" id="bgf:BC1003_2778"/>
<reference evidence="2" key="1">
    <citation type="submission" date="2010-09" db="EMBL/GenBank/DDBJ databases">
        <title>Complete sequence of chromosome1 of Burkholderia sp. CCGE1003.</title>
        <authorList>
            <consortium name="US DOE Joint Genome Institute"/>
            <person name="Lucas S."/>
            <person name="Copeland A."/>
            <person name="Lapidus A."/>
            <person name="Cheng J.-F."/>
            <person name="Bruce D."/>
            <person name="Goodwin L."/>
            <person name="Pitluck S."/>
            <person name="Daligault H."/>
            <person name="Davenport K."/>
            <person name="Detter J.C."/>
            <person name="Han C."/>
            <person name="Tapia R."/>
            <person name="Land M."/>
            <person name="Hauser L."/>
            <person name="Jeffries C."/>
            <person name="Kyrpides N."/>
            <person name="Ivanova N."/>
            <person name="Ovchinnikova G."/>
            <person name="Martinez-Romero E."/>
            <person name="Rogel M.A."/>
            <person name="Auchtung J."/>
            <person name="Tiedje J.M."/>
            <person name="Woyke T."/>
        </authorList>
    </citation>
    <scope>NUCLEOTIDE SEQUENCE</scope>
    <source>
        <strain evidence="2">CCGE1003</strain>
    </source>
</reference>
<dbReference type="AlphaFoldDB" id="E1T7L8"/>
<proteinExistence type="predicted"/>
<evidence type="ECO:0000259" key="1">
    <source>
        <dbReference type="Pfam" id="PF13436"/>
    </source>
</evidence>
<dbReference type="EMBL" id="CP002217">
    <property type="protein sequence ID" value="ADN58731.1"/>
    <property type="molecule type" value="Genomic_DNA"/>
</dbReference>